<dbReference type="Proteomes" id="UP000800094">
    <property type="component" value="Unassembled WGS sequence"/>
</dbReference>
<accession>A0A6A6IAA7</accession>
<dbReference type="OrthoDB" id="3777090at2759"/>
<dbReference type="EMBL" id="ML987197">
    <property type="protein sequence ID" value="KAF2247311.1"/>
    <property type="molecule type" value="Genomic_DNA"/>
</dbReference>
<keyword evidence="1" id="KW-0175">Coiled coil</keyword>
<feature type="coiled-coil region" evidence="1">
    <location>
        <begin position="50"/>
        <end position="217"/>
    </location>
</feature>
<evidence type="ECO:0000313" key="2">
    <source>
        <dbReference type="EMBL" id="KAF2247311.1"/>
    </source>
</evidence>
<organism evidence="2 3">
    <name type="scientific">Trematosphaeria pertusa</name>
    <dbReference type="NCBI Taxonomy" id="390896"/>
    <lineage>
        <taxon>Eukaryota</taxon>
        <taxon>Fungi</taxon>
        <taxon>Dikarya</taxon>
        <taxon>Ascomycota</taxon>
        <taxon>Pezizomycotina</taxon>
        <taxon>Dothideomycetes</taxon>
        <taxon>Pleosporomycetidae</taxon>
        <taxon>Pleosporales</taxon>
        <taxon>Massarineae</taxon>
        <taxon>Trematosphaeriaceae</taxon>
        <taxon>Trematosphaeria</taxon>
    </lineage>
</organism>
<dbReference type="RefSeq" id="XP_033682315.1">
    <property type="nucleotide sequence ID" value="XM_033823828.1"/>
</dbReference>
<reference evidence="2" key="1">
    <citation type="journal article" date="2020" name="Stud. Mycol.">
        <title>101 Dothideomycetes genomes: a test case for predicting lifestyles and emergence of pathogens.</title>
        <authorList>
            <person name="Haridas S."/>
            <person name="Albert R."/>
            <person name="Binder M."/>
            <person name="Bloem J."/>
            <person name="Labutti K."/>
            <person name="Salamov A."/>
            <person name="Andreopoulos B."/>
            <person name="Baker S."/>
            <person name="Barry K."/>
            <person name="Bills G."/>
            <person name="Bluhm B."/>
            <person name="Cannon C."/>
            <person name="Castanera R."/>
            <person name="Culley D."/>
            <person name="Daum C."/>
            <person name="Ezra D."/>
            <person name="Gonzalez J."/>
            <person name="Henrissat B."/>
            <person name="Kuo A."/>
            <person name="Liang C."/>
            <person name="Lipzen A."/>
            <person name="Lutzoni F."/>
            <person name="Magnuson J."/>
            <person name="Mondo S."/>
            <person name="Nolan M."/>
            <person name="Ohm R."/>
            <person name="Pangilinan J."/>
            <person name="Park H.-J."/>
            <person name="Ramirez L."/>
            <person name="Alfaro M."/>
            <person name="Sun H."/>
            <person name="Tritt A."/>
            <person name="Yoshinaga Y."/>
            <person name="Zwiers L.-H."/>
            <person name="Turgeon B."/>
            <person name="Goodwin S."/>
            <person name="Spatafora J."/>
            <person name="Crous P."/>
            <person name="Grigoriev I."/>
        </authorList>
    </citation>
    <scope>NUCLEOTIDE SEQUENCE</scope>
    <source>
        <strain evidence="2">CBS 122368</strain>
    </source>
</reference>
<protein>
    <submittedName>
        <fullName evidence="2">Uncharacterized protein</fullName>
    </submittedName>
</protein>
<evidence type="ECO:0000313" key="3">
    <source>
        <dbReference type="Proteomes" id="UP000800094"/>
    </source>
</evidence>
<dbReference type="AlphaFoldDB" id="A0A6A6IAA7"/>
<dbReference type="GeneID" id="54577158"/>
<proteinExistence type="predicted"/>
<name>A0A6A6IAA7_9PLEO</name>
<gene>
    <name evidence="2" type="ORF">BU26DRAFT_429332</name>
</gene>
<evidence type="ECO:0000256" key="1">
    <source>
        <dbReference type="SAM" id="Coils"/>
    </source>
</evidence>
<keyword evidence="3" id="KW-1185">Reference proteome</keyword>
<sequence>MSTLGDLQKRLTAIFTEAKAQYIKPQDVIPPEVQAHFGDLKELKTAREYIKEVEEREMALVDRNEDLEKELKQAKQAVEDLPDDHKQRLIDLQQAQHQIKFYKDLMEYAEQRALNYQAKWQEALKKQATADEAQQKIERLEAECYDHKAVIVKLINENHGAHDIYDSIREKDLKALEDKEVKLMEMEKFVQETEDRYKQVEEEKDQFEQTYDGLIEKLDGETSEVAAALNNTSGRLRVAERLRIATVSEVTPLRKFYESAHSIISIYQHIFQGLLNTEQPKVQWIPDALRASIDSAAKECEAFYFLRQAIDSEGIESDEVRDQINLLGRSAVRMHGSLEAIAGDVSRFLATLRRRPDVWQLVKMKFGILTRR</sequence>